<sequence length="135" mass="14829">MKKILKYSALYFAIVFTIGFVLGTIRVLYVAPQLGDDQAELLEFPLMVLASFVVARYIVGLAGDGLKPAQLLWVGVMALGCLLMVEFSLVLALREMSIVTYVTSRYSLAGAAYLVSLLLFAVFPFVISIWGKPNK</sequence>
<name>A0ABV7JGF3_9GAMM</name>
<feature type="transmembrane region" description="Helical" evidence="1">
    <location>
        <begin position="41"/>
        <end position="59"/>
    </location>
</feature>
<feature type="transmembrane region" description="Helical" evidence="1">
    <location>
        <begin position="71"/>
        <end position="91"/>
    </location>
</feature>
<gene>
    <name evidence="2" type="ORF">ACFODZ_13115</name>
</gene>
<keyword evidence="1" id="KW-0812">Transmembrane</keyword>
<evidence type="ECO:0000256" key="1">
    <source>
        <dbReference type="SAM" id="Phobius"/>
    </source>
</evidence>
<feature type="transmembrane region" description="Helical" evidence="1">
    <location>
        <begin position="9"/>
        <end position="29"/>
    </location>
</feature>
<comment type="caution">
    <text evidence="2">The sequence shown here is derived from an EMBL/GenBank/DDBJ whole genome shotgun (WGS) entry which is preliminary data.</text>
</comment>
<keyword evidence="3" id="KW-1185">Reference proteome</keyword>
<accession>A0ABV7JGF3</accession>
<dbReference type="EMBL" id="JBHRTS010000007">
    <property type="protein sequence ID" value="MFC3195186.1"/>
    <property type="molecule type" value="Genomic_DNA"/>
</dbReference>
<evidence type="ECO:0000313" key="3">
    <source>
        <dbReference type="Proteomes" id="UP001595533"/>
    </source>
</evidence>
<feature type="transmembrane region" description="Helical" evidence="1">
    <location>
        <begin position="111"/>
        <end position="131"/>
    </location>
</feature>
<proteinExistence type="predicted"/>
<reference evidence="3" key="1">
    <citation type="journal article" date="2019" name="Int. J. Syst. Evol. Microbiol.">
        <title>The Global Catalogue of Microorganisms (GCM) 10K type strain sequencing project: providing services to taxonomists for standard genome sequencing and annotation.</title>
        <authorList>
            <consortium name="The Broad Institute Genomics Platform"/>
            <consortium name="The Broad Institute Genome Sequencing Center for Infectious Disease"/>
            <person name="Wu L."/>
            <person name="Ma J."/>
        </authorList>
    </citation>
    <scope>NUCLEOTIDE SEQUENCE [LARGE SCALE GENOMIC DNA]</scope>
    <source>
        <strain evidence="3">KCTC 42953</strain>
    </source>
</reference>
<evidence type="ECO:0008006" key="4">
    <source>
        <dbReference type="Google" id="ProtNLM"/>
    </source>
</evidence>
<keyword evidence="1" id="KW-0472">Membrane</keyword>
<keyword evidence="1" id="KW-1133">Transmembrane helix</keyword>
<protein>
    <recommendedName>
        <fullName evidence="4">DUF4345 domain-containing protein</fullName>
    </recommendedName>
</protein>
<dbReference type="Proteomes" id="UP001595533">
    <property type="component" value="Unassembled WGS sequence"/>
</dbReference>
<evidence type="ECO:0000313" key="2">
    <source>
        <dbReference type="EMBL" id="MFC3195186.1"/>
    </source>
</evidence>
<organism evidence="2 3">
    <name type="scientific">Marinicella sediminis</name>
    <dbReference type="NCBI Taxonomy" id="1792834"/>
    <lineage>
        <taxon>Bacteria</taxon>
        <taxon>Pseudomonadati</taxon>
        <taxon>Pseudomonadota</taxon>
        <taxon>Gammaproteobacteria</taxon>
        <taxon>Lysobacterales</taxon>
        <taxon>Marinicellaceae</taxon>
        <taxon>Marinicella</taxon>
    </lineage>
</organism>
<dbReference type="RefSeq" id="WP_077411711.1">
    <property type="nucleotide sequence ID" value="NZ_JBHRTS010000007.1"/>
</dbReference>